<dbReference type="InterPro" id="IPR029055">
    <property type="entry name" value="Ntn_hydrolases_N"/>
</dbReference>
<proteinExistence type="predicted"/>
<name>A0A9P7GES0_9AGAR</name>
<dbReference type="SUPFAM" id="SSF56235">
    <property type="entry name" value="N-terminal nucleophile aminohydrolases (Ntn hydrolases)"/>
    <property type="match status" value="1"/>
</dbReference>
<gene>
    <name evidence="1" type="ORF">DXG03_006994</name>
</gene>
<accession>A0A9P7GES0</accession>
<comment type="caution">
    <text evidence="1">The sequence shown here is derived from an EMBL/GenBank/DDBJ whole genome shotgun (WGS) entry which is preliminary data.</text>
</comment>
<protein>
    <recommendedName>
        <fullName evidence="3">Gamma-glutamyltranspeptidase</fullName>
    </recommendedName>
</protein>
<dbReference type="OrthoDB" id="2015213at2759"/>
<evidence type="ECO:0008006" key="3">
    <source>
        <dbReference type="Google" id="ProtNLM"/>
    </source>
</evidence>
<reference evidence="1" key="1">
    <citation type="submission" date="2020-07" db="EMBL/GenBank/DDBJ databases">
        <authorList>
            <person name="Nieuwenhuis M."/>
            <person name="Van De Peppel L.J.J."/>
        </authorList>
    </citation>
    <scope>NUCLEOTIDE SEQUENCE</scope>
    <source>
        <strain evidence="1">AP01</strain>
        <tissue evidence="1">Mycelium</tissue>
    </source>
</reference>
<dbReference type="InterPro" id="IPR052896">
    <property type="entry name" value="GGT-like_enzyme"/>
</dbReference>
<dbReference type="EMBL" id="JABCKV010000005">
    <property type="protein sequence ID" value="KAG5647960.1"/>
    <property type="molecule type" value="Genomic_DNA"/>
</dbReference>
<dbReference type="PRINTS" id="PR01210">
    <property type="entry name" value="GGTRANSPTASE"/>
</dbReference>
<dbReference type="InterPro" id="IPR043138">
    <property type="entry name" value="GGT_lsub"/>
</dbReference>
<evidence type="ECO:0000313" key="2">
    <source>
        <dbReference type="Proteomes" id="UP000775547"/>
    </source>
</evidence>
<dbReference type="Pfam" id="PF01019">
    <property type="entry name" value="G_glu_transpept"/>
    <property type="match status" value="1"/>
</dbReference>
<dbReference type="PANTHER" id="PTHR43881">
    <property type="entry name" value="GAMMA-GLUTAMYLTRANSPEPTIDASE (AFU_ORTHOLOGUE AFUA_4G13580)"/>
    <property type="match status" value="1"/>
</dbReference>
<evidence type="ECO:0000313" key="1">
    <source>
        <dbReference type="EMBL" id="KAG5647960.1"/>
    </source>
</evidence>
<dbReference type="Proteomes" id="UP000775547">
    <property type="component" value="Unassembled WGS sequence"/>
</dbReference>
<sequence>MPFEIKFDWDKVNQPPLAFQSFPSRRSVVYGTKGVVASSQPLATEAGLEILRKGGNAGRQPGSYAWAILTTLDAFCLFYDAKSKTVKALNGSGRSPEKLTLEYARSRGLSNRIPLTDLNSVTVPGAAAAWIDTIKELGSGNLSAAEILEPAIRLAEEGVPVSEIHSHAWQSSEELIKNASPNGEEMLLDGKAPLPGQVVKFPELARTFRELATHGKDGFYKGRIAQEIVNVIKSKGGVMELEDLAKHETQWVKPISYTYGGEVTVYECPPNGQGITALIALGILESLQEQGISKPLDELEHNSPEYLHTLIEALRLAFAGRCLGDFQAYKCNQEVSQTVNGMSRTPTSNMYQ</sequence>
<keyword evidence="2" id="KW-1185">Reference proteome</keyword>
<organism evidence="1 2">
    <name type="scientific">Asterophora parasitica</name>
    <dbReference type="NCBI Taxonomy" id="117018"/>
    <lineage>
        <taxon>Eukaryota</taxon>
        <taxon>Fungi</taxon>
        <taxon>Dikarya</taxon>
        <taxon>Basidiomycota</taxon>
        <taxon>Agaricomycotina</taxon>
        <taxon>Agaricomycetes</taxon>
        <taxon>Agaricomycetidae</taxon>
        <taxon>Agaricales</taxon>
        <taxon>Tricholomatineae</taxon>
        <taxon>Lyophyllaceae</taxon>
        <taxon>Asterophora</taxon>
    </lineage>
</organism>
<dbReference type="Gene3D" id="1.10.246.130">
    <property type="match status" value="1"/>
</dbReference>
<dbReference type="PANTHER" id="PTHR43881:SF1">
    <property type="entry name" value="GAMMA-GLUTAMYLTRANSPEPTIDASE (AFU_ORTHOLOGUE AFUA_4G13580)"/>
    <property type="match status" value="1"/>
</dbReference>
<dbReference type="AlphaFoldDB" id="A0A9P7GES0"/>
<reference evidence="1" key="2">
    <citation type="submission" date="2021-10" db="EMBL/GenBank/DDBJ databases">
        <title>Phylogenomics reveals ancestral predisposition of the termite-cultivated fungus Termitomyces towards a domesticated lifestyle.</title>
        <authorList>
            <person name="Auxier B."/>
            <person name="Grum-Grzhimaylo A."/>
            <person name="Cardenas M.E."/>
            <person name="Lodge J.D."/>
            <person name="Laessoe T."/>
            <person name="Pedersen O."/>
            <person name="Smith M.E."/>
            <person name="Kuyper T.W."/>
            <person name="Franco-Molano E.A."/>
            <person name="Baroni T.J."/>
            <person name="Aanen D.K."/>
        </authorList>
    </citation>
    <scope>NUCLEOTIDE SEQUENCE</scope>
    <source>
        <strain evidence="1">AP01</strain>
        <tissue evidence="1">Mycelium</tissue>
    </source>
</reference>